<evidence type="ECO:0000256" key="8">
    <source>
        <dbReference type="ARBA" id="ARBA00022842"/>
    </source>
</evidence>
<reference evidence="15 16" key="1">
    <citation type="journal article" date="2017" name="Nature">
        <title>The Apostasia genome and the evolution of orchids.</title>
        <authorList>
            <person name="Zhang G.Q."/>
            <person name="Liu K.W."/>
            <person name="Li Z."/>
            <person name="Lohaus R."/>
            <person name="Hsiao Y.Y."/>
            <person name="Niu S.C."/>
            <person name="Wang J.Y."/>
            <person name="Lin Y.C."/>
            <person name="Xu Q."/>
            <person name="Chen L.J."/>
            <person name="Yoshida K."/>
            <person name="Fujiwara S."/>
            <person name="Wang Z.W."/>
            <person name="Zhang Y.Q."/>
            <person name="Mitsuda N."/>
            <person name="Wang M."/>
            <person name="Liu G.H."/>
            <person name="Pecoraro L."/>
            <person name="Huang H.X."/>
            <person name="Xiao X.J."/>
            <person name="Lin M."/>
            <person name="Wu X.Y."/>
            <person name="Wu W.L."/>
            <person name="Chen Y.Y."/>
            <person name="Chang S.B."/>
            <person name="Sakamoto S."/>
            <person name="Ohme-Takagi M."/>
            <person name="Yagi M."/>
            <person name="Zeng S.J."/>
            <person name="Shen C.Y."/>
            <person name="Yeh C.M."/>
            <person name="Luo Y.B."/>
            <person name="Tsai W.C."/>
            <person name="Van de Peer Y."/>
            <person name="Liu Z.J."/>
        </authorList>
    </citation>
    <scope>NUCLEOTIDE SEQUENCE [LARGE SCALE GENOMIC DNA]</scope>
    <source>
        <strain evidence="16">cv. Shenzhen</strain>
        <tissue evidence="15">Stem</tissue>
    </source>
</reference>
<evidence type="ECO:0000256" key="9">
    <source>
        <dbReference type="ARBA" id="ARBA00022895"/>
    </source>
</evidence>
<dbReference type="FunFam" id="3.30.70.2630:FF:000002">
    <property type="entry name" value="Telomerase reverse transcriptase"/>
    <property type="match status" value="1"/>
</dbReference>
<comment type="function">
    <text evidence="13">Telomerase is a ribonucleoprotein enzyme essential for the replication of chromosome termini in most eukaryotes. It elongates telomeres. It is a reverse transcriptase that adds simple sequence repeats to chromosome ends by copying a template sequence within the RNA component of the enzyme.</text>
</comment>
<evidence type="ECO:0000256" key="13">
    <source>
        <dbReference type="RuleBase" id="RU365061"/>
    </source>
</evidence>
<accession>A0A2H9ZZI7</accession>
<dbReference type="OrthoDB" id="289721at2759"/>
<dbReference type="PROSITE" id="PS50878">
    <property type="entry name" value="RT_POL"/>
    <property type="match status" value="1"/>
</dbReference>
<gene>
    <name evidence="15" type="primary">TERT</name>
    <name evidence="15" type="ORF">AXF42_Ash018525</name>
</gene>
<dbReference type="PANTHER" id="PTHR12066">
    <property type="entry name" value="TELOMERASE REVERSE TRANSCRIPTASE"/>
    <property type="match status" value="1"/>
</dbReference>
<keyword evidence="9 13" id="KW-0779">Telomere</keyword>
<dbReference type="InterPro" id="IPR021891">
    <property type="entry name" value="Telomerase_RBD"/>
</dbReference>
<dbReference type="EMBL" id="KZ452270">
    <property type="protein sequence ID" value="PKA48708.1"/>
    <property type="molecule type" value="Genomic_DNA"/>
</dbReference>
<keyword evidence="4 13" id="KW-0158">Chromosome</keyword>
<dbReference type="Gene3D" id="3.30.70.2630">
    <property type="match status" value="1"/>
</dbReference>
<organism evidence="15 16">
    <name type="scientific">Apostasia shenzhenica</name>
    <dbReference type="NCBI Taxonomy" id="1088818"/>
    <lineage>
        <taxon>Eukaryota</taxon>
        <taxon>Viridiplantae</taxon>
        <taxon>Streptophyta</taxon>
        <taxon>Embryophyta</taxon>
        <taxon>Tracheophyta</taxon>
        <taxon>Spermatophyta</taxon>
        <taxon>Magnoliopsida</taxon>
        <taxon>Liliopsida</taxon>
        <taxon>Asparagales</taxon>
        <taxon>Orchidaceae</taxon>
        <taxon>Apostasioideae</taxon>
        <taxon>Apostasia</taxon>
    </lineage>
</organism>
<comment type="similarity">
    <text evidence="1 13">Belongs to the reverse transcriptase family. Telomerase subfamily.</text>
</comment>
<evidence type="ECO:0000256" key="3">
    <source>
        <dbReference type="ARBA" id="ARBA00016182"/>
    </source>
</evidence>
<dbReference type="GO" id="GO:0042162">
    <property type="term" value="F:telomeric DNA binding"/>
    <property type="evidence" value="ECO:0007669"/>
    <property type="project" value="TreeGrafter"/>
</dbReference>
<evidence type="ECO:0000256" key="11">
    <source>
        <dbReference type="ARBA" id="ARBA00023242"/>
    </source>
</evidence>
<dbReference type="SMART" id="SM00975">
    <property type="entry name" value="Telomerase_RBD"/>
    <property type="match status" value="1"/>
</dbReference>
<dbReference type="Gene3D" id="1.10.357.90">
    <property type="match status" value="1"/>
</dbReference>
<dbReference type="GO" id="GO:0000781">
    <property type="term" value="C:chromosome, telomeric region"/>
    <property type="evidence" value="ECO:0007669"/>
    <property type="project" value="UniProtKB-SubCell"/>
</dbReference>
<dbReference type="STRING" id="1088818.A0A2H9ZZI7"/>
<feature type="domain" description="Reverse transcriptase" evidence="14">
    <location>
        <begin position="126"/>
        <end position="554"/>
    </location>
</feature>
<keyword evidence="10 13" id="KW-0695">RNA-directed DNA polymerase</keyword>
<keyword evidence="6 13" id="KW-0548">Nucleotidyltransferase</keyword>
<sequence length="747" mass="86986">MQCIHGLKASRYPFILKITPCHCSCSVYMKNFENHGRRKKRCKIFLEHKLSLQQNILKIWISWYFSHIVVPMIANNFYVTDRESGRQDVYYYPKPIWKKLVENAITLLKNKNYSMLDRDSLQTILRERRNQLGKNTFGFSRVRFLPKEKDVRPLANLKAPCKFTYAVEKSVKRHVKPVNDQSKFVWFKSVNSALTKIRAILRRLKAEDPEKLGASVFDYNDVYQRLFVFHSQFRTRFTVFPMLYIVVADVSKAFDSIKQDKLDEIMNDVICSDTYMFRNYSKIICTKKSIKSLSDQLCYDHCKKNLDIMKCEASVQLNYCNCILIDKGTDVKVSKKMLHRVLTEHLKRNILKIGDVYYLQKVGIPQGSILSSILCSFYFGHLERNVIIPYLQRSEETCAKSYNRGTDMQLNKEHWSQLADIVSSSNSDVKCLPSGNSSKSNSNRSDIKFADQSLSCNYDDAMAGSYPDGSEVYNSFKPNNLFMRLVDDFLFISTSMDQAASFLTRLQRGFKAYNCYMNFDKFGVNFDVDEPHLSKRIYIGADGIQFIPWSGLLINCRNLEIQADYTRYWSVHMSSTITVQAYSKPGNTLGRKLCDYMRPKSHTLFYDSNINSLPTVALNAYQAFLVCAMKFHCCVRSMPGITRLNPSYILGKILFSFRYLYKLIKKGMSDIKIRFDIGPVLKLKKAELLWLGLFAYIRILKKKQSRYKELLYLLRRKLADHGVDEALPHLRYAVDDSHSSLVWRIRF</sequence>
<dbReference type="EC" id="2.7.7.49" evidence="2 13"/>
<evidence type="ECO:0000256" key="6">
    <source>
        <dbReference type="ARBA" id="ARBA00022695"/>
    </source>
</evidence>
<dbReference type="GO" id="GO:0000333">
    <property type="term" value="C:telomerase catalytic core complex"/>
    <property type="evidence" value="ECO:0007669"/>
    <property type="project" value="TreeGrafter"/>
</dbReference>
<evidence type="ECO:0000256" key="2">
    <source>
        <dbReference type="ARBA" id="ARBA00012493"/>
    </source>
</evidence>
<protein>
    <recommendedName>
        <fullName evidence="3 13">Telomerase reverse transcriptase</fullName>
        <ecNumber evidence="2 13">2.7.7.49</ecNumber>
    </recommendedName>
    <alternativeName>
        <fullName evidence="13">Telomerase catalytic subunit</fullName>
    </alternativeName>
</protein>
<comment type="subcellular location">
    <subcellularLocation>
        <location evidence="13">Nucleus</location>
    </subcellularLocation>
    <subcellularLocation>
        <location evidence="13">Chromosome</location>
        <location evidence="13">Telomere</location>
    </subcellularLocation>
</comment>
<dbReference type="InterPro" id="IPR049139">
    <property type="entry name" value="TERT_C"/>
</dbReference>
<evidence type="ECO:0000256" key="5">
    <source>
        <dbReference type="ARBA" id="ARBA00022679"/>
    </source>
</evidence>
<dbReference type="PRINTS" id="PR01365">
    <property type="entry name" value="TELOMERASERT"/>
</dbReference>
<dbReference type="GO" id="GO:0003720">
    <property type="term" value="F:telomerase activity"/>
    <property type="evidence" value="ECO:0007669"/>
    <property type="project" value="InterPro"/>
</dbReference>
<evidence type="ECO:0000256" key="1">
    <source>
        <dbReference type="ARBA" id="ARBA00008001"/>
    </source>
</evidence>
<dbReference type="CDD" id="cd01648">
    <property type="entry name" value="TERT"/>
    <property type="match status" value="1"/>
</dbReference>
<dbReference type="PANTHER" id="PTHR12066:SF0">
    <property type="entry name" value="TELOMERASE REVERSE TRANSCRIPTASE"/>
    <property type="match status" value="1"/>
</dbReference>
<dbReference type="Proteomes" id="UP000236161">
    <property type="component" value="Unassembled WGS sequence"/>
</dbReference>
<keyword evidence="16" id="KW-1185">Reference proteome</keyword>
<evidence type="ECO:0000256" key="4">
    <source>
        <dbReference type="ARBA" id="ARBA00022454"/>
    </source>
</evidence>
<dbReference type="Pfam" id="PF12009">
    <property type="entry name" value="Telomerase_RBD"/>
    <property type="match status" value="1"/>
</dbReference>
<dbReference type="InterPro" id="IPR003545">
    <property type="entry name" value="Telomerase_RT"/>
</dbReference>
<evidence type="ECO:0000259" key="14">
    <source>
        <dbReference type="PROSITE" id="PS50878"/>
    </source>
</evidence>
<dbReference type="GO" id="GO:0070034">
    <property type="term" value="F:telomerase RNA binding"/>
    <property type="evidence" value="ECO:0007669"/>
    <property type="project" value="TreeGrafter"/>
</dbReference>
<keyword evidence="11 13" id="KW-0539">Nucleus</keyword>
<dbReference type="InterPro" id="IPR000477">
    <property type="entry name" value="RT_dom"/>
</dbReference>
<keyword evidence="8 13" id="KW-0460">Magnesium</keyword>
<dbReference type="GO" id="GO:0046872">
    <property type="term" value="F:metal ion binding"/>
    <property type="evidence" value="ECO:0007669"/>
    <property type="project" value="UniProtKB-KW"/>
</dbReference>
<evidence type="ECO:0000313" key="16">
    <source>
        <dbReference type="Proteomes" id="UP000236161"/>
    </source>
</evidence>
<dbReference type="Gene3D" id="1.10.132.70">
    <property type="match status" value="1"/>
</dbReference>
<evidence type="ECO:0000313" key="15">
    <source>
        <dbReference type="EMBL" id="PKA48708.1"/>
    </source>
</evidence>
<keyword evidence="5 13" id="KW-0808">Transferase</keyword>
<keyword evidence="7 13" id="KW-0479">Metal-binding</keyword>
<dbReference type="GO" id="GO:0007004">
    <property type="term" value="P:telomere maintenance via telomerase"/>
    <property type="evidence" value="ECO:0007669"/>
    <property type="project" value="TreeGrafter"/>
</dbReference>
<proteinExistence type="inferred from homology"/>
<evidence type="ECO:0000256" key="10">
    <source>
        <dbReference type="ARBA" id="ARBA00022918"/>
    </source>
</evidence>
<name>A0A2H9ZZI7_9ASPA</name>
<evidence type="ECO:0000256" key="12">
    <source>
        <dbReference type="ARBA" id="ARBA00048173"/>
    </source>
</evidence>
<evidence type="ECO:0000256" key="7">
    <source>
        <dbReference type="ARBA" id="ARBA00022723"/>
    </source>
</evidence>
<dbReference type="AlphaFoldDB" id="A0A2H9ZZI7"/>
<dbReference type="Pfam" id="PF21399">
    <property type="entry name" value="TERT_C"/>
    <property type="match status" value="1"/>
</dbReference>
<comment type="catalytic activity">
    <reaction evidence="12 13">
        <text>DNA(n) + a 2'-deoxyribonucleoside 5'-triphosphate = DNA(n+1) + diphosphate</text>
        <dbReference type="Rhea" id="RHEA:22508"/>
        <dbReference type="Rhea" id="RHEA-COMP:17339"/>
        <dbReference type="Rhea" id="RHEA-COMP:17340"/>
        <dbReference type="ChEBI" id="CHEBI:33019"/>
        <dbReference type="ChEBI" id="CHEBI:61560"/>
        <dbReference type="ChEBI" id="CHEBI:173112"/>
        <dbReference type="EC" id="2.7.7.49"/>
    </reaction>
</comment>